<sequence>MKFIILVLFTLCSFDAICQENLSFRRFETILKKGKTFSGNDVITINNFSFVELANVDNFVIFLPVIIDHNLKNKDFGGYNSGGYVLIHDKQKNSYFEIRIDRRGINLEKKDDDIYEVGAILFYEFGDGYSIGIDITLITNGNKQYKFNLAERNDKLIINSRCIETKYCKVLTLENNLYNLDMIDFVNEIYKLDFESLLHDDYSYYFRKK</sequence>
<name>A0A5M6CSM4_9FLAO</name>
<proteinExistence type="predicted"/>
<organism evidence="1 2">
    <name type="scientific">Paenimyroides baculatum</name>
    <dbReference type="NCBI Taxonomy" id="2608000"/>
    <lineage>
        <taxon>Bacteria</taxon>
        <taxon>Pseudomonadati</taxon>
        <taxon>Bacteroidota</taxon>
        <taxon>Flavobacteriia</taxon>
        <taxon>Flavobacteriales</taxon>
        <taxon>Flavobacteriaceae</taxon>
        <taxon>Paenimyroides</taxon>
    </lineage>
</organism>
<evidence type="ECO:0000313" key="1">
    <source>
        <dbReference type="EMBL" id="KAA5538237.1"/>
    </source>
</evidence>
<evidence type="ECO:0000313" key="2">
    <source>
        <dbReference type="Proteomes" id="UP000325141"/>
    </source>
</evidence>
<gene>
    <name evidence="1" type="ORF">F0460_01145</name>
</gene>
<accession>A0A5M6CSM4</accession>
<dbReference type="RefSeq" id="WP_150009478.1">
    <property type="nucleotide sequence ID" value="NZ_VWSG01000001.1"/>
</dbReference>
<keyword evidence="2" id="KW-1185">Reference proteome</keyword>
<dbReference type="AlphaFoldDB" id="A0A5M6CSM4"/>
<reference evidence="1 2" key="1">
    <citation type="submission" date="2019-09" db="EMBL/GenBank/DDBJ databases">
        <title>Genome sequence and assembly of Flavobacterium sp.</title>
        <authorList>
            <person name="Chhetri G."/>
        </authorList>
    </citation>
    <scope>NUCLEOTIDE SEQUENCE [LARGE SCALE GENOMIC DNA]</scope>
    <source>
        <strain evidence="1 2">SNL9</strain>
    </source>
</reference>
<dbReference type="EMBL" id="VWSG01000001">
    <property type="protein sequence ID" value="KAA5538237.1"/>
    <property type="molecule type" value="Genomic_DNA"/>
</dbReference>
<protein>
    <submittedName>
        <fullName evidence="1">Uncharacterized protein</fullName>
    </submittedName>
</protein>
<dbReference type="Proteomes" id="UP000325141">
    <property type="component" value="Unassembled WGS sequence"/>
</dbReference>
<comment type="caution">
    <text evidence="1">The sequence shown here is derived from an EMBL/GenBank/DDBJ whole genome shotgun (WGS) entry which is preliminary data.</text>
</comment>